<evidence type="ECO:0000313" key="1">
    <source>
        <dbReference type="EMBL" id="QJA58240.1"/>
    </source>
</evidence>
<protein>
    <submittedName>
        <fullName evidence="1">Uncharacterized protein</fullName>
    </submittedName>
</protein>
<proteinExistence type="predicted"/>
<dbReference type="EMBL" id="MT141315">
    <property type="protein sequence ID" value="QJA58240.1"/>
    <property type="molecule type" value="Genomic_DNA"/>
</dbReference>
<organism evidence="1">
    <name type="scientific">viral metagenome</name>
    <dbReference type="NCBI Taxonomy" id="1070528"/>
    <lineage>
        <taxon>unclassified sequences</taxon>
        <taxon>metagenomes</taxon>
        <taxon>organismal metagenomes</taxon>
    </lineage>
</organism>
<reference evidence="1" key="1">
    <citation type="submission" date="2020-03" db="EMBL/GenBank/DDBJ databases">
        <title>The deep terrestrial virosphere.</title>
        <authorList>
            <person name="Holmfeldt K."/>
            <person name="Nilsson E."/>
            <person name="Simone D."/>
            <person name="Lopez-Fernandez M."/>
            <person name="Wu X."/>
            <person name="de Brujin I."/>
            <person name="Lundin D."/>
            <person name="Andersson A."/>
            <person name="Bertilsson S."/>
            <person name="Dopson M."/>
        </authorList>
    </citation>
    <scope>NUCLEOTIDE SEQUENCE</scope>
    <source>
        <strain evidence="1">MM415B01477</strain>
    </source>
</reference>
<gene>
    <name evidence="1" type="ORF">MM415B01477_0002</name>
</gene>
<dbReference type="AlphaFoldDB" id="A0A6M3IKV4"/>
<accession>A0A6M3IKV4</accession>
<sequence>MTLGDKMNSLDIICKQLLEIMMPAINRIDGRCPAYTVPGCANGFISDLNRELIKHHINCEIDNKGIIHLTINEPDLTKQAVKSEEPSQES</sequence>
<name>A0A6M3IKV4_9ZZZZ</name>